<keyword evidence="2" id="KW-1185">Reference proteome</keyword>
<accession>A0ABW9DMV8</accession>
<dbReference type="Pfam" id="PF09613">
    <property type="entry name" value="HrpB1_HrpK"/>
    <property type="match status" value="1"/>
</dbReference>
<sequence>MAQDHEYTDCSEELTCALAELLRLSLVAPFPSIRCDPGDVDALLEALHALRPALLEFYAFDGFVHAARRDWHAAIDIFAALTDKSIGLPGNAAMLIYCVAANGDAQWRALSDDMLSVESLAREARLFVMSVVAHYDMAEAHKRSLRTGILVEPESMQRLRRETIGANADTPASAERRSLAEHYLGL</sequence>
<proteinExistence type="predicted"/>
<organism evidence="1 2">
    <name type="scientific">Paraburkholderia metrosideri</name>
    <dbReference type="NCBI Taxonomy" id="580937"/>
    <lineage>
        <taxon>Bacteria</taxon>
        <taxon>Pseudomonadati</taxon>
        <taxon>Pseudomonadota</taxon>
        <taxon>Betaproteobacteria</taxon>
        <taxon>Burkholderiales</taxon>
        <taxon>Burkholderiaceae</taxon>
        <taxon>Paraburkholderia</taxon>
    </lineage>
</organism>
<dbReference type="InterPro" id="IPR013394">
    <property type="entry name" value="T3SS_HrpB1/HrpK"/>
</dbReference>
<evidence type="ECO:0000313" key="1">
    <source>
        <dbReference type="EMBL" id="MFM0636365.1"/>
    </source>
</evidence>
<dbReference type="RefSeq" id="WP_408224150.1">
    <property type="nucleotide sequence ID" value="NZ_JAQQCF010000004.1"/>
</dbReference>
<reference evidence="1 2" key="1">
    <citation type="journal article" date="2024" name="Chem. Sci.">
        <title>Discovery of megapolipeptins by genome mining of a Burkholderiales bacteria collection.</title>
        <authorList>
            <person name="Paulo B.S."/>
            <person name="Recchia M.J.J."/>
            <person name="Lee S."/>
            <person name="Fergusson C.H."/>
            <person name="Romanowski S.B."/>
            <person name="Hernandez A."/>
            <person name="Krull N."/>
            <person name="Liu D.Y."/>
            <person name="Cavanagh H."/>
            <person name="Bos A."/>
            <person name="Gray C.A."/>
            <person name="Murphy B.T."/>
            <person name="Linington R.G."/>
            <person name="Eustaquio A.S."/>
        </authorList>
    </citation>
    <scope>NUCLEOTIDE SEQUENCE [LARGE SCALE GENOMIC DNA]</scope>
    <source>
        <strain evidence="1 2">RL17-338-BIC-A</strain>
    </source>
</reference>
<dbReference type="EMBL" id="JAQQCF010000004">
    <property type="protein sequence ID" value="MFM0636365.1"/>
    <property type="molecule type" value="Genomic_DNA"/>
</dbReference>
<comment type="caution">
    <text evidence="1">The sequence shown here is derived from an EMBL/GenBank/DDBJ whole genome shotgun (WGS) entry which is preliminary data.</text>
</comment>
<name>A0ABW9DMV8_9BURK</name>
<dbReference type="Proteomes" id="UP001629432">
    <property type="component" value="Unassembled WGS sequence"/>
</dbReference>
<protein>
    <submittedName>
        <fullName evidence="1">HrpB1 family type III secretion system apparatus protein</fullName>
    </submittedName>
</protein>
<evidence type="ECO:0000313" key="2">
    <source>
        <dbReference type="Proteomes" id="UP001629432"/>
    </source>
</evidence>
<gene>
    <name evidence="1" type="ORF">PQQ63_06635</name>
</gene>